<dbReference type="RefSeq" id="WP_066051014.1">
    <property type="nucleotide sequence ID" value="NZ_CP014223.1"/>
</dbReference>
<dbReference type="EMBL" id="FQUA01000024">
    <property type="protein sequence ID" value="SHF16307.1"/>
    <property type="molecule type" value="Genomic_DNA"/>
</dbReference>
<reference evidence="2" key="3">
    <citation type="submission" date="2016-11" db="EMBL/GenBank/DDBJ databases">
        <authorList>
            <person name="Varghese N."/>
            <person name="Submissions S."/>
        </authorList>
    </citation>
    <scope>NUCLEOTIDE SEQUENCE</scope>
    <source>
        <strain evidence="2">DSM 1682</strain>
    </source>
</reference>
<evidence type="ECO:0000313" key="4">
    <source>
        <dbReference type="Proteomes" id="UP000184204"/>
    </source>
</evidence>
<reference evidence="3" key="2">
    <citation type="submission" date="2016-01" db="EMBL/GenBank/DDBJ databases">
        <authorList>
            <person name="Poehlein A."/>
            <person name="Schlien K."/>
            <person name="Gottschalk G."/>
            <person name="Buckel W."/>
            <person name="Daniel R."/>
        </authorList>
    </citation>
    <scope>NUCLEOTIDE SEQUENCE [LARGE SCALE GENOMIC DNA]</scope>
    <source>
        <strain evidence="3">X2</strain>
    </source>
</reference>
<sequence length="157" mass="18392">MKSTKLRLKICLFLFIILMGSYCYSNSRYSQRYNIIIDNRSDGFIDKISFKPGRDSTEILDVTHVAPHEQIEISRQFYRAGENFFAIIDTPSESGKIIPLAYIYSENSVNISKIIIDDTKDNKITKLTVLSFNNFANIIPWWIRSFYDYEEVNYDDL</sequence>
<keyword evidence="3" id="KW-1185">Reference proteome</keyword>
<name>A0A0X1U9E3_ANAPI</name>
<evidence type="ECO:0000313" key="1">
    <source>
        <dbReference type="EMBL" id="AMJ41570.1"/>
    </source>
</evidence>
<evidence type="ECO:0000313" key="3">
    <source>
        <dbReference type="Proteomes" id="UP000068026"/>
    </source>
</evidence>
<evidence type="ECO:0008006" key="5">
    <source>
        <dbReference type="Google" id="ProtNLM"/>
    </source>
</evidence>
<reference evidence="4" key="4">
    <citation type="submission" date="2016-11" db="EMBL/GenBank/DDBJ databases">
        <authorList>
            <person name="Jaros S."/>
            <person name="Januszkiewicz K."/>
            <person name="Wedrychowicz H."/>
        </authorList>
    </citation>
    <scope>NUCLEOTIDE SEQUENCE [LARGE SCALE GENOMIC DNA]</scope>
    <source>
        <strain evidence="4">DSM 1682</strain>
    </source>
</reference>
<dbReference type="KEGG" id="cpro:CPRO_19880"/>
<proteinExistence type="predicted"/>
<dbReference type="EMBL" id="CP014223">
    <property type="protein sequence ID" value="AMJ41570.1"/>
    <property type="molecule type" value="Genomic_DNA"/>
</dbReference>
<dbReference type="Proteomes" id="UP000068026">
    <property type="component" value="Chromosome"/>
</dbReference>
<reference evidence="1 3" key="1">
    <citation type="journal article" date="2016" name="Genome Announc.">
        <title>Complete Genome Sequence of the Amino Acid-Fermenting Clostridium propionicum X2 (DSM 1682).</title>
        <authorList>
            <person name="Poehlein A."/>
            <person name="Schlien K."/>
            <person name="Chowdhury N.P."/>
            <person name="Gottschalk G."/>
            <person name="Buckel W."/>
            <person name="Daniel R."/>
        </authorList>
    </citation>
    <scope>NUCLEOTIDE SEQUENCE [LARGE SCALE GENOMIC DNA]</scope>
    <source>
        <strain evidence="1 3">X2</strain>
    </source>
</reference>
<organism evidence="2 4">
    <name type="scientific">Anaerotignum propionicum DSM 1682</name>
    <dbReference type="NCBI Taxonomy" id="991789"/>
    <lineage>
        <taxon>Bacteria</taxon>
        <taxon>Bacillati</taxon>
        <taxon>Bacillota</taxon>
        <taxon>Clostridia</taxon>
        <taxon>Lachnospirales</taxon>
        <taxon>Anaerotignaceae</taxon>
        <taxon>Anaerotignum</taxon>
    </lineage>
</organism>
<dbReference type="Proteomes" id="UP000184204">
    <property type="component" value="Unassembled WGS sequence"/>
</dbReference>
<evidence type="ECO:0000313" key="2">
    <source>
        <dbReference type="EMBL" id="SHF16307.1"/>
    </source>
</evidence>
<gene>
    <name evidence="1" type="ORF">CPRO_19880</name>
    <name evidence="2" type="ORF">SAMN02745151_02988</name>
</gene>
<dbReference type="AlphaFoldDB" id="A0A0X1U9E3"/>
<accession>A0A0X1U9E3</accession>
<protein>
    <recommendedName>
        <fullName evidence="5">DUF4825 domain-containing protein</fullName>
    </recommendedName>
</protein>